<dbReference type="GO" id="GO:0000815">
    <property type="term" value="C:ESCRT III complex"/>
    <property type="evidence" value="ECO:0007669"/>
    <property type="project" value="TreeGrafter"/>
</dbReference>
<evidence type="ECO:0000313" key="2">
    <source>
        <dbReference type="EMBL" id="RKP08869.1"/>
    </source>
</evidence>
<dbReference type="PANTHER" id="PTHR22761">
    <property type="entry name" value="CHARGED MULTIVESICULAR BODY PROTEIN"/>
    <property type="match status" value="1"/>
</dbReference>
<feature type="compositionally biased region" description="Polar residues" evidence="1">
    <location>
        <begin position="516"/>
        <end position="530"/>
    </location>
</feature>
<organism evidence="2 3">
    <name type="scientific">Thamnocephalis sphaerospora</name>
    <dbReference type="NCBI Taxonomy" id="78915"/>
    <lineage>
        <taxon>Eukaryota</taxon>
        <taxon>Fungi</taxon>
        <taxon>Fungi incertae sedis</taxon>
        <taxon>Zoopagomycota</taxon>
        <taxon>Zoopagomycotina</taxon>
        <taxon>Zoopagomycetes</taxon>
        <taxon>Zoopagales</taxon>
        <taxon>Sigmoideomycetaceae</taxon>
        <taxon>Thamnocephalis</taxon>
    </lineage>
</organism>
<dbReference type="InterPro" id="IPR005024">
    <property type="entry name" value="Snf7_fam"/>
</dbReference>
<dbReference type="EMBL" id="KZ992562">
    <property type="protein sequence ID" value="RKP08869.1"/>
    <property type="molecule type" value="Genomic_DNA"/>
</dbReference>
<proteinExistence type="predicted"/>
<accession>A0A4V1IWV4</accession>
<feature type="region of interest" description="Disordered" evidence="1">
    <location>
        <begin position="1"/>
        <end position="20"/>
    </location>
</feature>
<dbReference type="GO" id="GO:0032511">
    <property type="term" value="P:late endosome to vacuole transport via multivesicular body sorting pathway"/>
    <property type="evidence" value="ECO:0007669"/>
    <property type="project" value="TreeGrafter"/>
</dbReference>
<dbReference type="AlphaFoldDB" id="A0A4V1IWV4"/>
<dbReference type="OrthoDB" id="10250120at2759"/>
<feature type="region of interest" description="Disordered" evidence="1">
    <location>
        <begin position="482"/>
        <end position="530"/>
    </location>
</feature>
<dbReference type="Proteomes" id="UP000271241">
    <property type="component" value="Unassembled WGS sequence"/>
</dbReference>
<dbReference type="GO" id="GO:0009898">
    <property type="term" value="C:cytoplasmic side of plasma membrane"/>
    <property type="evidence" value="ECO:0007669"/>
    <property type="project" value="TreeGrafter"/>
</dbReference>
<reference evidence="3" key="1">
    <citation type="journal article" date="2018" name="Nat. Microbiol.">
        <title>Leveraging single-cell genomics to expand the fungal tree of life.</title>
        <authorList>
            <person name="Ahrendt S.R."/>
            <person name="Quandt C.A."/>
            <person name="Ciobanu D."/>
            <person name="Clum A."/>
            <person name="Salamov A."/>
            <person name="Andreopoulos B."/>
            <person name="Cheng J.F."/>
            <person name="Woyke T."/>
            <person name="Pelin A."/>
            <person name="Henrissat B."/>
            <person name="Reynolds N.K."/>
            <person name="Benny G.L."/>
            <person name="Smith M.E."/>
            <person name="James T.Y."/>
            <person name="Grigoriev I.V."/>
        </authorList>
    </citation>
    <scope>NUCLEOTIDE SEQUENCE [LARGE SCALE GENOMIC DNA]</scope>
    <source>
        <strain evidence="3">RSA 1356</strain>
    </source>
</reference>
<evidence type="ECO:0000256" key="1">
    <source>
        <dbReference type="SAM" id="MobiDB-lite"/>
    </source>
</evidence>
<protein>
    <submittedName>
        <fullName evidence="2">Snf7-domain-containing protein</fullName>
    </submittedName>
</protein>
<dbReference type="GO" id="GO:0005771">
    <property type="term" value="C:multivesicular body"/>
    <property type="evidence" value="ECO:0007669"/>
    <property type="project" value="TreeGrafter"/>
</dbReference>
<sequence length="530" mass="58756">MAATVHLPPSPHPFQGNQSRPRLRAYLATLPELTSPSRRAALYADLDLLRETNTIAYERGMDWWRRAIIGVSRSGAARELGDIDHGRLAAVAGQQAARALEGSGDSPGQHSVFCVSATTLEAAFERDGVRPAALLVVLEAMEHAGELRRVESYAPWLRTWSGWVMDAVSTLPRRLWSTRTTTAQAFVVCSVLKVGWYPQSDDLVTRANDRGDADVQEAGTRAWELHQSLVHYTMTDRLYTWDEFRSRLRQGWLAEMMASDEDWRLLLAQLEEDGLVVVERDTSGRQWRPKVIKFATAQDIGQPDAITDTDRGLLGVRGALARVTLQMAELEAQIDAQVRLATDRLTQEAKTHLAAQRKPRALGCLSQRRQINALLQKRLGSHDQLETILLRIQQAESDAEVHRAYDQGAHALQSVMREHGLTVDQVDETMMRLEETLADQHEVEEALATSLPNAGAIVDEDEIMAELDALVADEDRQKTAEAAQEAAEARAVEARLQQHPVPDTALVAPQEPAELQKTSPTPAQPSSVAL</sequence>
<dbReference type="Gene3D" id="6.10.140.1230">
    <property type="match status" value="1"/>
</dbReference>
<dbReference type="PANTHER" id="PTHR22761:SF96">
    <property type="entry name" value="BCDNA.GH08385"/>
    <property type="match status" value="1"/>
</dbReference>
<dbReference type="STRING" id="78915.A0A4V1IWV4"/>
<gene>
    <name evidence="2" type="ORF">THASP1DRAFT_29332</name>
</gene>
<evidence type="ECO:0000313" key="3">
    <source>
        <dbReference type="Proteomes" id="UP000271241"/>
    </source>
</evidence>
<keyword evidence="3" id="KW-1185">Reference proteome</keyword>
<dbReference type="Pfam" id="PF03357">
    <property type="entry name" value="Snf7"/>
    <property type="match status" value="1"/>
</dbReference>
<dbReference type="GO" id="GO:0006900">
    <property type="term" value="P:vesicle budding from membrane"/>
    <property type="evidence" value="ECO:0007669"/>
    <property type="project" value="TreeGrafter"/>
</dbReference>
<name>A0A4V1IWV4_9FUNG</name>